<evidence type="ECO:0000313" key="2">
    <source>
        <dbReference type="Proteomes" id="UP000245469"/>
    </source>
</evidence>
<organism evidence="1 2">
    <name type="scientific">Quadrisphaera granulorum</name>
    <dbReference type="NCBI Taxonomy" id="317664"/>
    <lineage>
        <taxon>Bacteria</taxon>
        <taxon>Bacillati</taxon>
        <taxon>Actinomycetota</taxon>
        <taxon>Actinomycetes</taxon>
        <taxon>Kineosporiales</taxon>
        <taxon>Kineosporiaceae</taxon>
        <taxon>Quadrisphaera</taxon>
    </lineage>
</organism>
<protein>
    <submittedName>
        <fullName evidence="1">Uncharacterized protein</fullName>
    </submittedName>
</protein>
<dbReference type="Proteomes" id="UP000245469">
    <property type="component" value="Unassembled WGS sequence"/>
</dbReference>
<name>A0A316A447_9ACTN</name>
<proteinExistence type="predicted"/>
<sequence>MFHVQPASKFRQILRDCDQSGLYVRLRLSGTLLTYFKCSLSITESRSRTVQRLLATLRDPS</sequence>
<dbReference type="EMBL" id="QGDQ01000018">
    <property type="protein sequence ID" value="PWJ52661.1"/>
    <property type="molecule type" value="Genomic_DNA"/>
</dbReference>
<dbReference type="AlphaFoldDB" id="A0A316A447"/>
<keyword evidence="2" id="KW-1185">Reference proteome</keyword>
<gene>
    <name evidence="1" type="ORF">BXY45_11832</name>
</gene>
<comment type="caution">
    <text evidence="1">The sequence shown here is derived from an EMBL/GenBank/DDBJ whole genome shotgun (WGS) entry which is preliminary data.</text>
</comment>
<reference evidence="1 2" key="1">
    <citation type="submission" date="2018-03" db="EMBL/GenBank/DDBJ databases">
        <title>Genomic Encyclopedia of Archaeal and Bacterial Type Strains, Phase II (KMG-II): from individual species to whole genera.</title>
        <authorList>
            <person name="Goeker M."/>
        </authorList>
    </citation>
    <scope>NUCLEOTIDE SEQUENCE [LARGE SCALE GENOMIC DNA]</scope>
    <source>
        <strain evidence="1 2">DSM 44889</strain>
    </source>
</reference>
<evidence type="ECO:0000313" key="1">
    <source>
        <dbReference type="EMBL" id="PWJ52661.1"/>
    </source>
</evidence>
<accession>A0A316A447</accession>